<comment type="caution">
    <text evidence="1">The sequence shown here is derived from an EMBL/GenBank/DDBJ whole genome shotgun (WGS) entry which is preliminary data.</text>
</comment>
<gene>
    <name evidence="1" type="ORF">G6F50_017770</name>
</gene>
<dbReference type="EMBL" id="JAANIU010014075">
    <property type="protein sequence ID" value="KAG1529774.1"/>
    <property type="molecule type" value="Genomic_DNA"/>
</dbReference>
<accession>A0A9P6XP46</accession>
<dbReference type="Proteomes" id="UP000740926">
    <property type="component" value="Unassembled WGS sequence"/>
</dbReference>
<protein>
    <submittedName>
        <fullName evidence="1">Uncharacterized protein</fullName>
    </submittedName>
</protein>
<proteinExistence type="predicted"/>
<sequence length="118" mass="12910">MRQGTIRGYTAGQMRDYAAAALAARQPVGEPVAWLIDWPGEPDLGHYFADEPDQGGRSRPLYAAPTAQAVDLDELRRAVCVVNVVGQIDGHDVVRRNSVLDVIDVRRQRKADSQAVGK</sequence>
<reference evidence="1 2" key="1">
    <citation type="journal article" date="2020" name="Microb. Genom.">
        <title>Genetic diversity of clinical and environmental Mucorales isolates obtained from an investigation of mucormycosis cases among solid organ transplant recipients.</title>
        <authorList>
            <person name="Nguyen M.H."/>
            <person name="Kaul D."/>
            <person name="Muto C."/>
            <person name="Cheng S.J."/>
            <person name="Richter R.A."/>
            <person name="Bruno V.M."/>
            <person name="Liu G."/>
            <person name="Beyhan S."/>
            <person name="Sundermann A.J."/>
            <person name="Mounaud S."/>
            <person name="Pasculle A.W."/>
            <person name="Nierman W.C."/>
            <person name="Driscoll E."/>
            <person name="Cumbie R."/>
            <person name="Clancy C.J."/>
            <person name="Dupont C.L."/>
        </authorList>
    </citation>
    <scope>NUCLEOTIDE SEQUENCE [LARGE SCALE GENOMIC DNA]</scope>
    <source>
        <strain evidence="1 2">GL24</strain>
    </source>
</reference>
<keyword evidence="2" id="KW-1185">Reference proteome</keyword>
<evidence type="ECO:0000313" key="1">
    <source>
        <dbReference type="EMBL" id="KAG1529774.1"/>
    </source>
</evidence>
<organism evidence="1 2">
    <name type="scientific">Rhizopus delemar</name>
    <dbReference type="NCBI Taxonomy" id="936053"/>
    <lineage>
        <taxon>Eukaryota</taxon>
        <taxon>Fungi</taxon>
        <taxon>Fungi incertae sedis</taxon>
        <taxon>Mucoromycota</taxon>
        <taxon>Mucoromycotina</taxon>
        <taxon>Mucoromycetes</taxon>
        <taxon>Mucorales</taxon>
        <taxon>Mucorineae</taxon>
        <taxon>Rhizopodaceae</taxon>
        <taxon>Rhizopus</taxon>
    </lineage>
</organism>
<dbReference type="AlphaFoldDB" id="A0A9P6XP46"/>
<name>A0A9P6XP46_9FUNG</name>
<evidence type="ECO:0000313" key="2">
    <source>
        <dbReference type="Proteomes" id="UP000740926"/>
    </source>
</evidence>